<dbReference type="RefSeq" id="WP_091359283.1">
    <property type="nucleotide sequence ID" value="NZ_AP025284.1"/>
</dbReference>
<dbReference type="PANTHER" id="PTHR46268:SF27">
    <property type="entry name" value="UNIVERSAL STRESS PROTEIN RV2623"/>
    <property type="match status" value="1"/>
</dbReference>
<gene>
    <name evidence="5" type="ORF">SAMN03080615_02744</name>
</gene>
<organism evidence="5 6">
    <name type="scientific">Amphritea atlantica</name>
    <dbReference type="NCBI Taxonomy" id="355243"/>
    <lineage>
        <taxon>Bacteria</taxon>
        <taxon>Pseudomonadati</taxon>
        <taxon>Pseudomonadota</taxon>
        <taxon>Gammaproteobacteria</taxon>
        <taxon>Oceanospirillales</taxon>
        <taxon>Oceanospirillaceae</taxon>
        <taxon>Amphritea</taxon>
    </lineage>
</organism>
<dbReference type="CDD" id="cd23659">
    <property type="entry name" value="USP_At3g01520-like"/>
    <property type="match status" value="1"/>
</dbReference>
<dbReference type="EMBL" id="FOGB01000008">
    <property type="protein sequence ID" value="SEQ79342.1"/>
    <property type="molecule type" value="Genomic_DNA"/>
</dbReference>
<dbReference type="InterPro" id="IPR006015">
    <property type="entry name" value="Universal_stress_UspA"/>
</dbReference>
<feature type="domain" description="UspA" evidence="4">
    <location>
        <begin position="5"/>
        <end position="157"/>
    </location>
</feature>
<keyword evidence="3" id="KW-0067">ATP-binding</keyword>
<evidence type="ECO:0000256" key="2">
    <source>
        <dbReference type="ARBA" id="ARBA00022741"/>
    </source>
</evidence>
<evidence type="ECO:0000313" key="6">
    <source>
        <dbReference type="Proteomes" id="UP000198749"/>
    </source>
</evidence>
<dbReference type="Pfam" id="PF00582">
    <property type="entry name" value="Usp"/>
    <property type="match status" value="1"/>
</dbReference>
<comment type="similarity">
    <text evidence="1">Belongs to the universal stress protein A family.</text>
</comment>
<keyword evidence="2" id="KW-0547">Nucleotide-binding</keyword>
<proteinExistence type="inferred from homology"/>
<dbReference type="AlphaFoldDB" id="A0A1H9IXT2"/>
<dbReference type="PRINTS" id="PR01438">
    <property type="entry name" value="UNVRSLSTRESS"/>
</dbReference>
<sequence length="162" mass="17798">MSIEIRNILYASDLGDSSKYAFEFAALEASKHNAKVTFLNVVEPPSHSAETIFGNLSDKNAFQTMRQEGLQRIKALIEQRIDKLSHSTAVSLQQKPEARIEEGHAAETIIEVADEIGADLIIVGSRSRTHSTLERFFVGSTAQNVVQLSAIPVLIIPIPVEN</sequence>
<reference evidence="6" key="1">
    <citation type="submission" date="2016-10" db="EMBL/GenBank/DDBJ databases">
        <authorList>
            <person name="Varghese N."/>
            <person name="Submissions S."/>
        </authorList>
    </citation>
    <scope>NUCLEOTIDE SEQUENCE [LARGE SCALE GENOMIC DNA]</scope>
    <source>
        <strain evidence="6">DSM 18887</strain>
    </source>
</reference>
<dbReference type="OrthoDB" id="5877096at2"/>
<dbReference type="Gene3D" id="3.40.50.620">
    <property type="entry name" value="HUPs"/>
    <property type="match status" value="1"/>
</dbReference>
<dbReference type="PANTHER" id="PTHR46268">
    <property type="entry name" value="STRESS RESPONSE PROTEIN NHAX"/>
    <property type="match status" value="1"/>
</dbReference>
<evidence type="ECO:0000256" key="3">
    <source>
        <dbReference type="ARBA" id="ARBA00022840"/>
    </source>
</evidence>
<keyword evidence="6" id="KW-1185">Reference proteome</keyword>
<dbReference type="Proteomes" id="UP000198749">
    <property type="component" value="Unassembled WGS sequence"/>
</dbReference>
<dbReference type="GO" id="GO:0005524">
    <property type="term" value="F:ATP binding"/>
    <property type="evidence" value="ECO:0007669"/>
    <property type="project" value="UniProtKB-KW"/>
</dbReference>
<accession>A0A1H9IXT2</accession>
<dbReference type="SUPFAM" id="SSF52402">
    <property type="entry name" value="Adenine nucleotide alpha hydrolases-like"/>
    <property type="match status" value="1"/>
</dbReference>
<dbReference type="InterPro" id="IPR006016">
    <property type="entry name" value="UspA"/>
</dbReference>
<evidence type="ECO:0000259" key="4">
    <source>
        <dbReference type="Pfam" id="PF00582"/>
    </source>
</evidence>
<dbReference type="STRING" id="355243.SAMN03080615_02744"/>
<evidence type="ECO:0000313" key="5">
    <source>
        <dbReference type="EMBL" id="SEQ79342.1"/>
    </source>
</evidence>
<name>A0A1H9IXT2_9GAMM</name>
<evidence type="ECO:0000256" key="1">
    <source>
        <dbReference type="ARBA" id="ARBA00008791"/>
    </source>
</evidence>
<dbReference type="InterPro" id="IPR014729">
    <property type="entry name" value="Rossmann-like_a/b/a_fold"/>
</dbReference>
<protein>
    <submittedName>
        <fullName evidence="5">Nucleotide-binding universal stress protein, UspA family</fullName>
    </submittedName>
</protein>